<keyword evidence="3" id="KW-1185">Reference proteome</keyword>
<evidence type="ECO:0000313" key="3">
    <source>
        <dbReference type="Proteomes" id="UP000716291"/>
    </source>
</evidence>
<feature type="signal peptide" evidence="1">
    <location>
        <begin position="1"/>
        <end position="20"/>
    </location>
</feature>
<organism evidence="2 3">
    <name type="scientific">Rhizopus oryzae</name>
    <name type="common">Mucormycosis agent</name>
    <name type="synonym">Rhizopus arrhizus var. delemar</name>
    <dbReference type="NCBI Taxonomy" id="64495"/>
    <lineage>
        <taxon>Eukaryota</taxon>
        <taxon>Fungi</taxon>
        <taxon>Fungi incertae sedis</taxon>
        <taxon>Mucoromycota</taxon>
        <taxon>Mucoromycotina</taxon>
        <taxon>Mucoromycetes</taxon>
        <taxon>Mucorales</taxon>
        <taxon>Mucorineae</taxon>
        <taxon>Rhizopodaceae</taxon>
        <taxon>Rhizopus</taxon>
    </lineage>
</organism>
<dbReference type="EMBL" id="JAANQT010000227">
    <property type="protein sequence ID" value="KAG1313024.1"/>
    <property type="molecule type" value="Genomic_DNA"/>
</dbReference>
<evidence type="ECO:0000256" key="1">
    <source>
        <dbReference type="SAM" id="SignalP"/>
    </source>
</evidence>
<keyword evidence="1" id="KW-0732">Signal</keyword>
<dbReference type="OrthoDB" id="10338577at2759"/>
<name>A0A9P6XG48_RHIOR</name>
<evidence type="ECO:0000313" key="2">
    <source>
        <dbReference type="EMBL" id="KAG1313024.1"/>
    </source>
</evidence>
<gene>
    <name evidence="2" type="ORF">G6F64_002570</name>
</gene>
<protein>
    <submittedName>
        <fullName evidence="2">Uncharacterized protein</fullName>
    </submittedName>
</protein>
<sequence>MQIKLLALSAFACLSTFAFAAPTSSPDTTPAPTPAEQKIKDIMQSPDVQNVVEYFINVVIAEFQKDSS</sequence>
<comment type="caution">
    <text evidence="2">The sequence shown here is derived from an EMBL/GenBank/DDBJ whole genome shotgun (WGS) entry which is preliminary data.</text>
</comment>
<dbReference type="Proteomes" id="UP000716291">
    <property type="component" value="Unassembled WGS sequence"/>
</dbReference>
<proteinExistence type="predicted"/>
<dbReference type="AlphaFoldDB" id="A0A9P6XG48"/>
<reference evidence="2" key="1">
    <citation type="journal article" date="2020" name="Microb. Genom.">
        <title>Genetic diversity of clinical and environmental Mucorales isolates obtained from an investigation of mucormycosis cases among solid organ transplant recipients.</title>
        <authorList>
            <person name="Nguyen M.H."/>
            <person name="Kaul D."/>
            <person name="Muto C."/>
            <person name="Cheng S.J."/>
            <person name="Richter R.A."/>
            <person name="Bruno V.M."/>
            <person name="Liu G."/>
            <person name="Beyhan S."/>
            <person name="Sundermann A.J."/>
            <person name="Mounaud S."/>
            <person name="Pasculle A.W."/>
            <person name="Nierman W.C."/>
            <person name="Driscoll E."/>
            <person name="Cumbie R."/>
            <person name="Clancy C.J."/>
            <person name="Dupont C.L."/>
        </authorList>
    </citation>
    <scope>NUCLEOTIDE SEQUENCE</scope>
    <source>
        <strain evidence="2">GL11</strain>
    </source>
</reference>
<feature type="chain" id="PRO_5040151323" evidence="1">
    <location>
        <begin position="21"/>
        <end position="68"/>
    </location>
</feature>
<accession>A0A9P6XG48</accession>